<dbReference type="SUPFAM" id="SSF46894">
    <property type="entry name" value="C-terminal effector domain of the bipartite response regulators"/>
    <property type="match status" value="1"/>
</dbReference>
<dbReference type="SMART" id="SM00421">
    <property type="entry name" value="HTH_LUXR"/>
    <property type="match status" value="1"/>
</dbReference>
<organism evidence="3 4">
    <name type="scientific">Alcanivorax jadensis T9</name>
    <dbReference type="NCBI Taxonomy" id="1177181"/>
    <lineage>
        <taxon>Bacteria</taxon>
        <taxon>Pseudomonadati</taxon>
        <taxon>Pseudomonadota</taxon>
        <taxon>Gammaproteobacteria</taxon>
        <taxon>Oceanospirillales</taxon>
        <taxon>Alcanivoracaceae</taxon>
        <taxon>Alcanivorax</taxon>
    </lineage>
</organism>
<dbReference type="InterPro" id="IPR000792">
    <property type="entry name" value="Tscrpt_reg_LuxR_C"/>
</dbReference>
<protein>
    <recommendedName>
        <fullName evidence="2">HTH luxR-type domain-containing protein</fullName>
    </recommendedName>
</protein>
<evidence type="ECO:0000256" key="1">
    <source>
        <dbReference type="SAM" id="MobiDB-lite"/>
    </source>
</evidence>
<name>A0ABR4WAL5_9GAMM</name>
<keyword evidence="4" id="KW-1185">Reference proteome</keyword>
<dbReference type="EMBL" id="ARXU01000011">
    <property type="protein sequence ID" value="KGD60347.1"/>
    <property type="molecule type" value="Genomic_DNA"/>
</dbReference>
<evidence type="ECO:0000259" key="2">
    <source>
        <dbReference type="SMART" id="SM00421"/>
    </source>
</evidence>
<dbReference type="RefSeq" id="WP_035249066.1">
    <property type="nucleotide sequence ID" value="NZ_ARXU01000011.1"/>
</dbReference>
<dbReference type="InterPro" id="IPR036388">
    <property type="entry name" value="WH-like_DNA-bd_sf"/>
</dbReference>
<evidence type="ECO:0000313" key="3">
    <source>
        <dbReference type="EMBL" id="KGD60347.1"/>
    </source>
</evidence>
<gene>
    <name evidence="3" type="ORF">T9A_02524</name>
</gene>
<dbReference type="Proteomes" id="UP000029443">
    <property type="component" value="Unassembled WGS sequence"/>
</dbReference>
<comment type="caution">
    <text evidence="3">The sequence shown here is derived from an EMBL/GenBank/DDBJ whole genome shotgun (WGS) entry which is preliminary data.</text>
</comment>
<proteinExistence type="predicted"/>
<feature type="domain" description="HTH luxR-type" evidence="2">
    <location>
        <begin position="338"/>
        <end position="395"/>
    </location>
</feature>
<accession>A0ABR4WAL5</accession>
<dbReference type="InterPro" id="IPR016032">
    <property type="entry name" value="Sig_transdc_resp-reg_C-effctor"/>
</dbReference>
<reference evidence="3 4" key="1">
    <citation type="submission" date="2012-09" db="EMBL/GenBank/DDBJ databases">
        <title>Genome Sequence of alkane-degrading Bacterium Alcanivorax jadensis T9.</title>
        <authorList>
            <person name="Lai Q."/>
            <person name="Shao Z."/>
        </authorList>
    </citation>
    <scope>NUCLEOTIDE SEQUENCE [LARGE SCALE GENOMIC DNA]</scope>
    <source>
        <strain evidence="3 4">T9</strain>
    </source>
</reference>
<feature type="region of interest" description="Disordered" evidence="1">
    <location>
        <begin position="1"/>
        <end position="26"/>
    </location>
</feature>
<evidence type="ECO:0000313" key="4">
    <source>
        <dbReference type="Proteomes" id="UP000029443"/>
    </source>
</evidence>
<sequence>MSAADQSHLTHLARTDNDPPGAEQLEPDDAQADILDSLVTSLYSCVEHKDGFDLFLRNIRDTFDLVSCCLAVIQKEPHLKGLYGWAVGYPPGIVPLMLKTGLVFKDKAIARALETGPNALFSYADGDPESNFLADMPTFSRTWIRAAGIIDSATIAFTNKYQQHVVLVFNRHKDSQVFSKPEMAMLSRLKKHAEIALDLYERLHRSEQSFKDLQSSIAVLKQPVAVFSPVSLLVSASPAFVEIGRRYKVFTINQDSREIVFRDQQFGKDFYTQLMLFITGKTGALDDSDTLYLQTSALPLRISITPVHNRESNNSNVLVEIFDPNVSRTPSIAEIRKVISATEAEARVCLCLLKGANTAEAAEQLDLAISTIRTNIKSLLQKNSFSRQVDLITHLMRICS</sequence>
<dbReference type="Gene3D" id="1.10.10.10">
    <property type="entry name" value="Winged helix-like DNA-binding domain superfamily/Winged helix DNA-binding domain"/>
    <property type="match status" value="1"/>
</dbReference>